<evidence type="ECO:0000256" key="7">
    <source>
        <dbReference type="ARBA" id="ARBA00031113"/>
    </source>
</evidence>
<evidence type="ECO:0000256" key="10">
    <source>
        <dbReference type="SAM" id="Coils"/>
    </source>
</evidence>
<dbReference type="STRING" id="5722.A2FSM1"/>
<dbReference type="EC" id="6.1.1.11" evidence="1"/>
<dbReference type="GO" id="GO:0005524">
    <property type="term" value="F:ATP binding"/>
    <property type="evidence" value="ECO:0007669"/>
    <property type="project" value="UniProtKB-KW"/>
</dbReference>
<dbReference type="SMR" id="A2FSM1"/>
<dbReference type="GO" id="GO:0000049">
    <property type="term" value="F:tRNA binding"/>
    <property type="evidence" value="ECO:0000318"/>
    <property type="project" value="GO_Central"/>
</dbReference>
<dbReference type="OMA" id="GYTPCFR"/>
<keyword evidence="2" id="KW-0436">Ligase</keyword>
<reference evidence="12" key="1">
    <citation type="submission" date="2006-10" db="EMBL/GenBank/DDBJ databases">
        <authorList>
            <person name="Amadeo P."/>
            <person name="Zhao Q."/>
            <person name="Wortman J."/>
            <person name="Fraser-Liggett C."/>
            <person name="Carlton J."/>
        </authorList>
    </citation>
    <scope>NUCLEOTIDE SEQUENCE</scope>
    <source>
        <strain evidence="12">G3</strain>
    </source>
</reference>
<feature type="binding site" evidence="8">
    <location>
        <position position="257"/>
    </location>
    <ligand>
        <name>L-serine</name>
        <dbReference type="ChEBI" id="CHEBI:33384"/>
    </ligand>
</feature>
<dbReference type="FunCoup" id="A2FSM1">
    <property type="interactions" value="692"/>
</dbReference>
<sequence length="501" mass="56937">MSAAKKSSAAQVFTAGVDIKNFRGKTDEELQVWRENQRKRNRPPELIDQIVKDDEEYRAALKAVADTMKEKNQAQASLKPKGGVKLAPEEIEAIKEKCRQLTAKISELEAKRDELFAKVEKELSTVGVMIEPEVPDSLDEANNKVIMMCGKIPEIPNFRPHNELLAMIDGYEPERGARVAGHRGYYLKGMALKLNQALFRYGLDFLQAHGYTAIHTPFFMKSEVMARVCQLEDFQETLYHIDSPTNDPKDDMFLIATSEQTLCGYHLNESLDDSQLPKKYCGFSSCFRKEAGASGKDNWGIFRVHQFEKVEQFCITSPHNGESQKMHEQMVHNSCEFIKSLGLPFRAVLVVSGELNYSTARKVDIEAWFPSYNQYRELVSASNCKDFQSRKLDIRYGHGKNKDGEKEYVHMLNATLCATERTLCCILENYQTPTGIRIPKVLQPYMRELMLSENHSNEDYNKPDLDLQAEHCSVPEFKDIDFIPFVQDAKAVAGVDGNTSV</sequence>
<dbReference type="Proteomes" id="UP000001542">
    <property type="component" value="Unassembled WGS sequence"/>
</dbReference>
<feature type="binding site" evidence="9">
    <location>
        <begin position="377"/>
        <end position="380"/>
    </location>
    <ligand>
        <name>ATP</name>
        <dbReference type="ChEBI" id="CHEBI:30616"/>
    </ligand>
</feature>
<dbReference type="Gene3D" id="3.30.930.10">
    <property type="entry name" value="Bira Bifunctional Protein, Domain 2"/>
    <property type="match status" value="1"/>
</dbReference>
<feature type="binding site" evidence="9">
    <location>
        <begin position="288"/>
        <end position="290"/>
    </location>
    <ligand>
        <name>ATP</name>
        <dbReference type="ChEBI" id="CHEBI:30616"/>
    </ligand>
</feature>
<dbReference type="InParanoid" id="A2FSM1"/>
<dbReference type="PANTHER" id="PTHR11778">
    <property type="entry name" value="SERYL-TRNA SYNTHETASE"/>
    <property type="match status" value="1"/>
</dbReference>
<dbReference type="KEGG" id="tva:4749807"/>
<accession>A2FSM1</accession>
<gene>
    <name evidence="12" type="ORF">TVAG_101870</name>
</gene>
<dbReference type="SUPFAM" id="SSF55681">
    <property type="entry name" value="Class II aaRS and biotin synthetases"/>
    <property type="match status" value="1"/>
</dbReference>
<evidence type="ECO:0000256" key="4">
    <source>
        <dbReference type="ARBA" id="ARBA00022840"/>
    </source>
</evidence>
<dbReference type="InterPro" id="IPR042103">
    <property type="entry name" value="SerRS_1_N_sf"/>
</dbReference>
<dbReference type="GO" id="GO:0002181">
    <property type="term" value="P:cytoplasmic translation"/>
    <property type="evidence" value="ECO:0000318"/>
    <property type="project" value="GO_Central"/>
</dbReference>
<evidence type="ECO:0000313" key="12">
    <source>
        <dbReference type="EMBL" id="EAX92098.1"/>
    </source>
</evidence>
<dbReference type="VEuPathDB" id="TrichDB:TVAG_101870"/>
<keyword evidence="6" id="KW-0030">Aminoacyl-tRNA synthetase</keyword>
<keyword evidence="5" id="KW-0648">Protein biosynthesis</keyword>
<feature type="coiled-coil region" evidence="10">
    <location>
        <begin position="91"/>
        <end position="125"/>
    </location>
</feature>
<dbReference type="PIRSF" id="PIRSF001529">
    <property type="entry name" value="Ser-tRNA-synth_IIa"/>
    <property type="match status" value="1"/>
</dbReference>
<protein>
    <recommendedName>
        <fullName evidence="1">serine--tRNA ligase</fullName>
        <ecNumber evidence="1">6.1.1.11</ecNumber>
    </recommendedName>
    <alternativeName>
        <fullName evidence="7">Seryl-tRNA synthetase</fullName>
    </alternativeName>
</protein>
<reference evidence="12" key="2">
    <citation type="journal article" date="2007" name="Science">
        <title>Draft genome sequence of the sexually transmitted pathogen Trichomonas vaginalis.</title>
        <authorList>
            <person name="Carlton J.M."/>
            <person name="Hirt R.P."/>
            <person name="Silva J.C."/>
            <person name="Delcher A.L."/>
            <person name="Schatz M."/>
            <person name="Zhao Q."/>
            <person name="Wortman J.R."/>
            <person name="Bidwell S.L."/>
            <person name="Alsmark U.C.M."/>
            <person name="Besteiro S."/>
            <person name="Sicheritz-Ponten T."/>
            <person name="Noel C.J."/>
            <person name="Dacks J.B."/>
            <person name="Foster P.G."/>
            <person name="Simillion C."/>
            <person name="Van de Peer Y."/>
            <person name="Miranda-Saavedra D."/>
            <person name="Barton G.J."/>
            <person name="Westrop G.D."/>
            <person name="Mueller S."/>
            <person name="Dessi D."/>
            <person name="Fiori P.L."/>
            <person name="Ren Q."/>
            <person name="Paulsen I."/>
            <person name="Zhang H."/>
            <person name="Bastida-Corcuera F.D."/>
            <person name="Simoes-Barbosa A."/>
            <person name="Brown M.T."/>
            <person name="Hayes R.D."/>
            <person name="Mukherjee M."/>
            <person name="Okumura C.Y."/>
            <person name="Schneider R."/>
            <person name="Smith A.J."/>
            <person name="Vanacova S."/>
            <person name="Villalvazo M."/>
            <person name="Haas B.J."/>
            <person name="Pertea M."/>
            <person name="Feldblyum T.V."/>
            <person name="Utterback T.R."/>
            <person name="Shu C.L."/>
            <person name="Osoegawa K."/>
            <person name="de Jong P.J."/>
            <person name="Hrdy I."/>
            <person name="Horvathova L."/>
            <person name="Zubacova Z."/>
            <person name="Dolezal P."/>
            <person name="Malik S.B."/>
            <person name="Logsdon J.M. Jr."/>
            <person name="Henze K."/>
            <person name="Gupta A."/>
            <person name="Wang C.C."/>
            <person name="Dunne R.L."/>
            <person name="Upcroft J.A."/>
            <person name="Upcroft P."/>
            <person name="White O."/>
            <person name="Salzberg S.L."/>
            <person name="Tang P."/>
            <person name="Chiu C.-H."/>
            <person name="Lee Y.-S."/>
            <person name="Embley T.M."/>
            <person name="Coombs G.H."/>
            <person name="Mottram J.C."/>
            <person name="Tachezy J."/>
            <person name="Fraser-Liggett C.M."/>
            <person name="Johnson P.J."/>
        </authorList>
    </citation>
    <scope>NUCLEOTIDE SEQUENCE [LARGE SCALE GENOMIC DNA]</scope>
    <source>
        <strain evidence="12">G3</strain>
    </source>
</reference>
<dbReference type="PROSITE" id="PS50862">
    <property type="entry name" value="AA_TRNA_LIGASE_II"/>
    <property type="match status" value="1"/>
</dbReference>
<dbReference type="GO" id="GO:0005829">
    <property type="term" value="C:cytosol"/>
    <property type="evidence" value="ECO:0000318"/>
    <property type="project" value="GO_Central"/>
</dbReference>
<dbReference type="VEuPathDB" id="TrichDB:TVAGG3_0696140"/>
<dbReference type="AlphaFoldDB" id="A2FSM1"/>
<dbReference type="CDD" id="cd00770">
    <property type="entry name" value="SerRS_core"/>
    <property type="match status" value="1"/>
</dbReference>
<keyword evidence="3" id="KW-0547">Nucleotide-binding</keyword>
<dbReference type="InterPro" id="IPR002314">
    <property type="entry name" value="aa-tRNA-synt_IIb"/>
</dbReference>
<proteinExistence type="predicted"/>
<dbReference type="Pfam" id="PF02403">
    <property type="entry name" value="Seryl_tRNA_N"/>
    <property type="match status" value="1"/>
</dbReference>
<keyword evidence="10" id="KW-0175">Coiled coil</keyword>
<dbReference type="InterPro" id="IPR033729">
    <property type="entry name" value="SerRS_core"/>
</dbReference>
<evidence type="ECO:0000256" key="8">
    <source>
        <dbReference type="PIRSR" id="PIRSR001529-1"/>
    </source>
</evidence>
<feature type="binding site" evidence="8">
    <location>
        <position position="311"/>
    </location>
    <ligand>
        <name>L-serine</name>
        <dbReference type="ChEBI" id="CHEBI:33384"/>
    </ligand>
</feature>
<dbReference type="GO" id="GO:0006434">
    <property type="term" value="P:seryl-tRNA aminoacylation"/>
    <property type="evidence" value="ECO:0000318"/>
    <property type="project" value="GO_Central"/>
</dbReference>
<dbReference type="eggNOG" id="KOG2509">
    <property type="taxonomic scope" value="Eukaryota"/>
</dbReference>
<evidence type="ECO:0000256" key="3">
    <source>
        <dbReference type="ARBA" id="ARBA00022741"/>
    </source>
</evidence>
<keyword evidence="13" id="KW-1185">Reference proteome</keyword>
<evidence type="ECO:0000259" key="11">
    <source>
        <dbReference type="PROSITE" id="PS50862"/>
    </source>
</evidence>
<keyword evidence="4 9" id="KW-0067">ATP-binding</keyword>
<organism evidence="12 13">
    <name type="scientific">Trichomonas vaginalis (strain ATCC PRA-98 / G3)</name>
    <dbReference type="NCBI Taxonomy" id="412133"/>
    <lineage>
        <taxon>Eukaryota</taxon>
        <taxon>Metamonada</taxon>
        <taxon>Parabasalia</taxon>
        <taxon>Trichomonadida</taxon>
        <taxon>Trichomonadidae</taxon>
        <taxon>Trichomonas</taxon>
    </lineage>
</organism>
<dbReference type="InterPro" id="IPR010978">
    <property type="entry name" value="tRNA-bd_arm"/>
</dbReference>
<feature type="binding site" evidence="8">
    <location>
        <position position="288"/>
    </location>
    <ligand>
        <name>L-serine</name>
        <dbReference type="ChEBI" id="CHEBI:33384"/>
    </ligand>
</feature>
<dbReference type="EMBL" id="DS113990">
    <property type="protein sequence ID" value="EAX92098.1"/>
    <property type="molecule type" value="Genomic_DNA"/>
</dbReference>
<dbReference type="NCBIfam" id="TIGR00414">
    <property type="entry name" value="serS"/>
    <property type="match status" value="1"/>
</dbReference>
<evidence type="ECO:0000256" key="1">
    <source>
        <dbReference type="ARBA" id="ARBA00012840"/>
    </source>
</evidence>
<evidence type="ECO:0000256" key="2">
    <source>
        <dbReference type="ARBA" id="ARBA00022598"/>
    </source>
</evidence>
<name>A2FSM1_TRIV3</name>
<dbReference type="InterPro" id="IPR015866">
    <property type="entry name" value="Ser-tRNA-synth_1_N"/>
</dbReference>
<dbReference type="InterPro" id="IPR006195">
    <property type="entry name" value="aa-tRNA-synth_II"/>
</dbReference>
<feature type="binding site" evidence="9">
    <location>
        <begin position="304"/>
        <end position="307"/>
    </location>
    <ligand>
        <name>ATP</name>
        <dbReference type="ChEBI" id="CHEBI:30616"/>
    </ligand>
</feature>
<evidence type="ECO:0000256" key="9">
    <source>
        <dbReference type="PIRSR" id="PIRSR001529-2"/>
    </source>
</evidence>
<feature type="binding site" evidence="8">
    <location>
        <position position="413"/>
    </location>
    <ligand>
        <name>L-serine</name>
        <dbReference type="ChEBI" id="CHEBI:33384"/>
    </ligand>
</feature>
<dbReference type="Pfam" id="PF00587">
    <property type="entry name" value="tRNA-synt_2b"/>
    <property type="match status" value="1"/>
</dbReference>
<dbReference type="InterPro" id="IPR002317">
    <property type="entry name" value="Ser-tRNA-ligase_type_1"/>
</dbReference>
<dbReference type="GO" id="GO:0004828">
    <property type="term" value="F:serine-tRNA ligase activity"/>
    <property type="evidence" value="ECO:0000318"/>
    <property type="project" value="GO_Central"/>
</dbReference>
<dbReference type="PRINTS" id="PR00981">
    <property type="entry name" value="TRNASYNTHSER"/>
</dbReference>
<dbReference type="SUPFAM" id="SSF46589">
    <property type="entry name" value="tRNA-binding arm"/>
    <property type="match status" value="1"/>
</dbReference>
<dbReference type="OrthoDB" id="10264585at2759"/>
<dbReference type="RefSeq" id="XP_001305028.1">
    <property type="nucleotide sequence ID" value="XM_001305027.1"/>
</dbReference>
<evidence type="ECO:0000256" key="6">
    <source>
        <dbReference type="ARBA" id="ARBA00023146"/>
    </source>
</evidence>
<evidence type="ECO:0000256" key="5">
    <source>
        <dbReference type="ARBA" id="ARBA00022917"/>
    </source>
</evidence>
<feature type="domain" description="Aminoacyl-transfer RNA synthetases class-II family profile" evidence="11">
    <location>
        <begin position="160"/>
        <end position="439"/>
    </location>
</feature>
<evidence type="ECO:0000313" key="13">
    <source>
        <dbReference type="Proteomes" id="UP000001542"/>
    </source>
</evidence>
<dbReference type="InterPro" id="IPR045864">
    <property type="entry name" value="aa-tRNA-synth_II/BPL/LPL"/>
</dbReference>
<dbReference type="Gene3D" id="1.10.287.40">
    <property type="entry name" value="Serine-tRNA synthetase, tRNA binding domain"/>
    <property type="match status" value="1"/>
</dbReference>
<feature type="site" description="Important for serine binding" evidence="8">
    <location>
        <position position="415"/>
    </location>
</feature>